<keyword evidence="2 7" id="KW-0121">Carboxypeptidase</keyword>
<accession>A0A0L0DJI6</accession>
<dbReference type="SUPFAM" id="SSF53474">
    <property type="entry name" value="alpha/beta-Hydrolases"/>
    <property type="match status" value="1"/>
</dbReference>
<evidence type="ECO:0000256" key="7">
    <source>
        <dbReference type="RuleBase" id="RU361156"/>
    </source>
</evidence>
<keyword evidence="6" id="KW-0325">Glycoprotein</keyword>
<comment type="similarity">
    <text evidence="1 7">Belongs to the peptidase S10 family.</text>
</comment>
<dbReference type="InterPro" id="IPR029058">
    <property type="entry name" value="AB_hydrolase_fold"/>
</dbReference>
<feature type="signal peptide" evidence="7">
    <location>
        <begin position="1"/>
        <end position="26"/>
    </location>
</feature>
<dbReference type="PRINTS" id="PR00724">
    <property type="entry name" value="CRBOXYPTASEC"/>
</dbReference>
<dbReference type="AlphaFoldDB" id="A0A0L0DJI6"/>
<gene>
    <name evidence="8" type="ORF">AMSG_08341</name>
</gene>
<dbReference type="EMBL" id="GL349472">
    <property type="protein sequence ID" value="KNC52370.1"/>
    <property type="molecule type" value="Genomic_DNA"/>
</dbReference>
<evidence type="ECO:0000256" key="6">
    <source>
        <dbReference type="ARBA" id="ARBA00023180"/>
    </source>
</evidence>
<dbReference type="OrthoDB" id="443318at2759"/>
<dbReference type="PANTHER" id="PTHR11802">
    <property type="entry name" value="SERINE PROTEASE FAMILY S10 SERINE CARBOXYPEPTIDASE"/>
    <property type="match status" value="1"/>
</dbReference>
<evidence type="ECO:0000256" key="5">
    <source>
        <dbReference type="ARBA" id="ARBA00022801"/>
    </source>
</evidence>
<dbReference type="InterPro" id="IPR018202">
    <property type="entry name" value="Ser_caboxypep_ser_AS"/>
</dbReference>
<reference evidence="8 9" key="1">
    <citation type="submission" date="2010-05" db="EMBL/GenBank/DDBJ databases">
        <title>The Genome Sequence of Thecamonas trahens ATCC 50062.</title>
        <authorList>
            <consortium name="The Broad Institute Genome Sequencing Platform"/>
            <person name="Russ C."/>
            <person name="Cuomo C."/>
            <person name="Shea T."/>
            <person name="Young S.K."/>
            <person name="Zeng Q."/>
            <person name="Koehrsen M."/>
            <person name="Haas B."/>
            <person name="Borodovsky M."/>
            <person name="Guigo R."/>
            <person name="Alvarado L."/>
            <person name="Berlin A."/>
            <person name="Bochicchio J."/>
            <person name="Borenstein D."/>
            <person name="Chapman S."/>
            <person name="Chen Z."/>
            <person name="Freedman E."/>
            <person name="Gellesch M."/>
            <person name="Goldberg J."/>
            <person name="Griggs A."/>
            <person name="Gujja S."/>
            <person name="Heilman E."/>
            <person name="Heiman D."/>
            <person name="Hepburn T."/>
            <person name="Howarth C."/>
            <person name="Jen D."/>
            <person name="Larson L."/>
            <person name="Mehta T."/>
            <person name="Park D."/>
            <person name="Pearson M."/>
            <person name="Roberts A."/>
            <person name="Saif S."/>
            <person name="Shenoy N."/>
            <person name="Sisk P."/>
            <person name="Stolte C."/>
            <person name="Sykes S."/>
            <person name="Thomson T."/>
            <person name="Walk T."/>
            <person name="White J."/>
            <person name="Yandava C."/>
            <person name="Burger G."/>
            <person name="Gray M.W."/>
            <person name="Holland P.W.H."/>
            <person name="King N."/>
            <person name="Lang F.B.F."/>
            <person name="Roger A.J."/>
            <person name="Ruiz-Trillo I."/>
            <person name="Lander E."/>
            <person name="Nusbaum C."/>
        </authorList>
    </citation>
    <scope>NUCLEOTIDE SEQUENCE [LARGE SCALE GENOMIC DNA]</scope>
    <source>
        <strain evidence="8 9">ATCC 50062</strain>
    </source>
</reference>
<evidence type="ECO:0000313" key="9">
    <source>
        <dbReference type="Proteomes" id="UP000054408"/>
    </source>
</evidence>
<dbReference type="GeneID" id="25567056"/>
<evidence type="ECO:0000313" key="8">
    <source>
        <dbReference type="EMBL" id="KNC52370.1"/>
    </source>
</evidence>
<evidence type="ECO:0000256" key="1">
    <source>
        <dbReference type="ARBA" id="ARBA00009431"/>
    </source>
</evidence>
<keyword evidence="5 7" id="KW-0378">Hydrolase</keyword>
<dbReference type="eggNOG" id="KOG1282">
    <property type="taxonomic scope" value="Eukaryota"/>
</dbReference>
<dbReference type="STRING" id="461836.A0A0L0DJI6"/>
<dbReference type="Proteomes" id="UP000054408">
    <property type="component" value="Unassembled WGS sequence"/>
</dbReference>
<keyword evidence="3 7" id="KW-0645">Protease</keyword>
<keyword evidence="4 7" id="KW-0732">Signal</keyword>
<dbReference type="Gene3D" id="3.40.50.1820">
    <property type="entry name" value="alpha/beta hydrolase"/>
    <property type="match status" value="1"/>
</dbReference>
<keyword evidence="9" id="KW-1185">Reference proteome</keyword>
<organism evidence="8 9">
    <name type="scientific">Thecamonas trahens ATCC 50062</name>
    <dbReference type="NCBI Taxonomy" id="461836"/>
    <lineage>
        <taxon>Eukaryota</taxon>
        <taxon>Apusozoa</taxon>
        <taxon>Apusomonadida</taxon>
        <taxon>Apusomonadidae</taxon>
        <taxon>Thecamonas</taxon>
    </lineage>
</organism>
<sequence>MHNMRKVAVGSLGLVVLCTLALLASGKPFAKLPSMAPLLPDMADELTAASTSSAGPAVFLNDYEHDPVAAAKATKVESLPGLDGPLPAPAYAGYVTVDKEYNSNLFYWFFEKDGGMEPDTPIILWLQGGPGGTSMFGLFVESGPYGLYQNLTIFEREYSWTKFAGMLYVDNPVMTGFSFTDSPDGISRNQDEVADNLYAFFVSFYKAYPQYKNNPLIIAAESYGGKYAPAITYKIMTENANSSNPNPPMPLKGMAVGDGLSDPATQILGYADLAYNFGIADPAEAATMREYQKNILHNIETKNWPLASKLFNDLVDGPPDLFQNYSGSPNYFDVRISYTPVYGGDFSAFLNRSDVRAALHVGDHYFLDGSVAAEGLQDDLCKTVKPLMPTIFNNLDVLIYNGQFDYIVGAPLTENMLALFGPEWHGWRTWLDQPKVIWRLAPSDQHVAGYVKQFDSTSSTTFTQIVVRDAGHISPWDQPQVISQMYQNFAYGLPFKP</sequence>
<dbReference type="GO" id="GO:0004185">
    <property type="term" value="F:serine-type carboxypeptidase activity"/>
    <property type="evidence" value="ECO:0007669"/>
    <property type="project" value="UniProtKB-UniRule"/>
</dbReference>
<dbReference type="OMA" id="WYYNYLQ"/>
<feature type="chain" id="PRO_5006517187" description="Carboxypeptidase" evidence="7">
    <location>
        <begin position="27"/>
        <end position="497"/>
    </location>
</feature>
<dbReference type="RefSeq" id="XP_013755417.1">
    <property type="nucleotide sequence ID" value="XM_013899963.1"/>
</dbReference>
<proteinExistence type="inferred from homology"/>
<dbReference type="PROSITE" id="PS00131">
    <property type="entry name" value="CARBOXYPEPT_SER_SER"/>
    <property type="match status" value="1"/>
</dbReference>
<dbReference type="PANTHER" id="PTHR11802:SF472">
    <property type="entry name" value="SERINE CARBOXYPEPTIDASE CPVL-RELATED"/>
    <property type="match status" value="1"/>
</dbReference>
<dbReference type="GO" id="GO:0006508">
    <property type="term" value="P:proteolysis"/>
    <property type="evidence" value="ECO:0007669"/>
    <property type="project" value="UniProtKB-KW"/>
</dbReference>
<evidence type="ECO:0000256" key="3">
    <source>
        <dbReference type="ARBA" id="ARBA00022670"/>
    </source>
</evidence>
<evidence type="ECO:0000256" key="4">
    <source>
        <dbReference type="ARBA" id="ARBA00022729"/>
    </source>
</evidence>
<evidence type="ECO:0000256" key="2">
    <source>
        <dbReference type="ARBA" id="ARBA00022645"/>
    </source>
</evidence>
<name>A0A0L0DJI6_THETB</name>
<protein>
    <recommendedName>
        <fullName evidence="7">Carboxypeptidase</fullName>
        <ecNumber evidence="7">3.4.16.-</ecNumber>
    </recommendedName>
</protein>
<dbReference type="InterPro" id="IPR001563">
    <property type="entry name" value="Peptidase_S10"/>
</dbReference>
<dbReference type="Pfam" id="PF00450">
    <property type="entry name" value="Peptidase_S10"/>
    <property type="match status" value="1"/>
</dbReference>
<dbReference type="EC" id="3.4.16.-" evidence="7"/>